<comment type="caution">
    <text evidence="1">The sequence shown here is derived from an EMBL/GenBank/DDBJ whole genome shotgun (WGS) entry which is preliminary data.</text>
</comment>
<dbReference type="AlphaFoldDB" id="J9FZ71"/>
<proteinExistence type="predicted"/>
<protein>
    <submittedName>
        <fullName evidence="1">Uncharacterized protein</fullName>
    </submittedName>
</protein>
<organism evidence="1">
    <name type="scientific">gut metagenome</name>
    <dbReference type="NCBI Taxonomy" id="749906"/>
    <lineage>
        <taxon>unclassified sequences</taxon>
        <taxon>metagenomes</taxon>
        <taxon>organismal metagenomes</taxon>
    </lineage>
</organism>
<dbReference type="EMBL" id="AMCI01003445">
    <property type="protein sequence ID" value="EJX00277.1"/>
    <property type="molecule type" value="Genomic_DNA"/>
</dbReference>
<name>J9FZ71_9ZZZZ</name>
<accession>J9FZ71</accession>
<sequence length="36" mass="4132">MSYTLSNGFNEINYPLEHDGLAYICFYDDEPENVAS</sequence>
<gene>
    <name evidence="1" type="ORF">EVA_11617</name>
</gene>
<reference evidence="1" key="1">
    <citation type="journal article" date="2012" name="PLoS ONE">
        <title>Gene sets for utilization of primary and secondary nutrition supplies in the distal gut of endangered iberian lynx.</title>
        <authorList>
            <person name="Alcaide M."/>
            <person name="Messina E."/>
            <person name="Richter M."/>
            <person name="Bargiela R."/>
            <person name="Peplies J."/>
            <person name="Huws S.A."/>
            <person name="Newbold C.J."/>
            <person name="Golyshin P.N."/>
            <person name="Simon M.A."/>
            <person name="Lopez G."/>
            <person name="Yakimov M.M."/>
            <person name="Ferrer M."/>
        </authorList>
    </citation>
    <scope>NUCLEOTIDE SEQUENCE</scope>
</reference>
<evidence type="ECO:0000313" key="1">
    <source>
        <dbReference type="EMBL" id="EJX00277.1"/>
    </source>
</evidence>